<evidence type="ECO:0000256" key="11">
    <source>
        <dbReference type="ARBA" id="ARBA00022763"/>
    </source>
</evidence>
<evidence type="ECO:0000256" key="12">
    <source>
        <dbReference type="ARBA" id="ARBA00022843"/>
    </source>
</evidence>
<dbReference type="GO" id="GO:0003677">
    <property type="term" value="F:DNA binding"/>
    <property type="evidence" value="ECO:0007669"/>
    <property type="project" value="InterPro"/>
</dbReference>
<keyword evidence="13" id="KW-0239">DNA-directed DNA polymerase</keyword>
<keyword evidence="25" id="KW-0269">Exonuclease</keyword>
<dbReference type="Gene3D" id="1.10.150.110">
    <property type="entry name" value="DNA polymerase beta, N-terminal domain-like"/>
    <property type="match status" value="1"/>
</dbReference>
<dbReference type="SUPFAM" id="SSF81301">
    <property type="entry name" value="Nucleotidyltransferase"/>
    <property type="match status" value="1"/>
</dbReference>
<dbReference type="Gene3D" id="3.30.460.10">
    <property type="entry name" value="Beta Polymerase, domain 2"/>
    <property type="match status" value="1"/>
</dbReference>
<dbReference type="CDD" id="cd07436">
    <property type="entry name" value="PHP_PolX"/>
    <property type="match status" value="1"/>
</dbReference>
<evidence type="ECO:0000259" key="23">
    <source>
        <dbReference type="SMART" id="SM00481"/>
    </source>
</evidence>
<dbReference type="GO" id="GO:0140078">
    <property type="term" value="F:class I DNA-(apurinic or apyrimidinic site) endonuclease activity"/>
    <property type="evidence" value="ECO:0007669"/>
    <property type="project" value="UniProtKB-EC"/>
</dbReference>
<keyword evidence="14" id="KW-0915">Sodium</keyword>
<feature type="domain" description="Polymerase/histidinol phosphatase N-terminal" evidence="23">
    <location>
        <begin position="338"/>
        <end position="417"/>
    </location>
</feature>
<dbReference type="SUPFAM" id="SSF89550">
    <property type="entry name" value="PHP domain-like"/>
    <property type="match status" value="1"/>
</dbReference>
<dbReference type="GO" id="GO:0008270">
    <property type="term" value="F:zinc ion binding"/>
    <property type="evidence" value="ECO:0007669"/>
    <property type="project" value="TreeGrafter"/>
</dbReference>
<evidence type="ECO:0000259" key="22">
    <source>
        <dbReference type="SMART" id="SM00278"/>
    </source>
</evidence>
<dbReference type="InterPro" id="IPR047967">
    <property type="entry name" value="PolX_PHP"/>
</dbReference>
<dbReference type="CDD" id="cd00141">
    <property type="entry name" value="NT_POLXc"/>
    <property type="match status" value="1"/>
</dbReference>
<dbReference type="PRINTS" id="PR00870">
    <property type="entry name" value="DNAPOLXBETA"/>
</dbReference>
<dbReference type="Pfam" id="PF14716">
    <property type="entry name" value="HHH_8"/>
    <property type="match status" value="1"/>
</dbReference>
<dbReference type="FunFam" id="3.20.20.140:FF:000047">
    <property type="entry name" value="PHP domain-containing protein"/>
    <property type="match status" value="1"/>
</dbReference>
<accession>A0A7C4EPY8</accession>
<evidence type="ECO:0000256" key="16">
    <source>
        <dbReference type="ARBA" id="ARBA00035717"/>
    </source>
</evidence>
<evidence type="ECO:0000256" key="13">
    <source>
        <dbReference type="ARBA" id="ARBA00022932"/>
    </source>
</evidence>
<keyword evidence="8" id="KW-0808">Transferase</keyword>
<dbReference type="GO" id="GO:0003887">
    <property type="term" value="F:DNA-directed DNA polymerase activity"/>
    <property type="evidence" value="ECO:0007669"/>
    <property type="project" value="UniProtKB-KW"/>
</dbReference>
<comment type="function">
    <text evidence="20">Repair polymerase that plays a key role in base-excision repair. During this process, the damaged base is excised by specific DNA glycosylases, the DNA backbone is nicked at the abasic site by an apurinic/apyrimidic (AP) endonuclease, and POLB removes 5'-deoxyribose-phosphate from the preincised AP site acting as a 5'-deoxyribose-phosphate lyase (5'-dRP lyase); through its DNA polymerase activity, it adds one nucleotide to the 3' end of the arising single-nucleotide gap. Conducts 'gap-filling' DNA synthesis in a stepwise distributive fashion rather than in a processive fashion as for other DNA polymerases. It is also able to cleave sugar-phosphate bonds 3' to an intact AP site, acting as an AP lyase.</text>
</comment>
<name>A0A7C4EPY8_9BACT</name>
<evidence type="ECO:0000256" key="3">
    <source>
        <dbReference type="ARBA" id="ARBA00012417"/>
    </source>
</evidence>
<keyword evidence="10" id="KW-0235">DNA replication</keyword>
<evidence type="ECO:0000256" key="9">
    <source>
        <dbReference type="ARBA" id="ARBA00022695"/>
    </source>
</evidence>
<dbReference type="PIRSF" id="PIRSF005047">
    <property type="entry name" value="UCP005047_YshC"/>
    <property type="match status" value="1"/>
</dbReference>
<feature type="domain" description="Helix-hairpin-helix DNA-binding motif class 1" evidence="22">
    <location>
        <begin position="90"/>
        <end position="109"/>
    </location>
</feature>
<sequence length="570" mass="64357">MKNVEIVKIFEEIADFLEILNENPFRIRAYRKAAKAVEALAEPVDTLTPEELIKLPGIGKDLAGKINEYIETGRINLHEELKNKIPEGLLNVMKIPGVGPRTAAFLYEKLNLKNIDELEKALFEGRLKGLPGFGPKTEENLRKGIIMFKKGRERIPLSKALPVAREIVHILKEKSGVKKIEIAGSIRRWKETVKDIDILCATDKPETVTLAFVKIPGIKEVIAKGPTKVSVIHKSEIQVDLRVVEEKSYGSALAYFTGSKEHNIRVRELARQKGLKINEYGVFKEFDETFIAGQKEEDVYNAVGLPWIPPELREDRGEIEAALKNKLPEIIQPGDIKGDLHIHSNYSDGAHSIEEIVISSIKQGYSYIAITDHSKGLGVARGLTEERILAQKEEIEKLRRRYPEILILHGIEVNIQPDGSLDLPDEVLQDLDIVIASVHSAFKQSENEMTERVIKAIKNPFVHIIGHPTGRLLGLREPYSINIDEVIRNAKKYGKFLEINSYPLRMDLNDINARKAKEAEVKVVINTDAHATAQLDYIIYGISVARRAWLEKDDILNTMKTEELLELIKK</sequence>
<dbReference type="SMART" id="SM00278">
    <property type="entry name" value="HhH1"/>
    <property type="match status" value="3"/>
</dbReference>
<dbReference type="GO" id="GO:0004527">
    <property type="term" value="F:exonuclease activity"/>
    <property type="evidence" value="ECO:0007669"/>
    <property type="project" value="UniProtKB-KW"/>
</dbReference>
<dbReference type="Gene3D" id="3.30.210.10">
    <property type="entry name" value="DNA polymerase, thumb domain"/>
    <property type="match status" value="1"/>
</dbReference>
<dbReference type="InterPro" id="IPR002054">
    <property type="entry name" value="DNA-dir_DNA_pol_X"/>
</dbReference>
<keyword evidence="25" id="KW-0378">Hydrolase</keyword>
<dbReference type="SMART" id="SM00483">
    <property type="entry name" value="POLXc"/>
    <property type="match status" value="1"/>
</dbReference>
<dbReference type="InterPro" id="IPR003141">
    <property type="entry name" value="Pol/His_phosphatase_N"/>
</dbReference>
<evidence type="ECO:0000256" key="7">
    <source>
        <dbReference type="ARBA" id="ARBA00022634"/>
    </source>
</evidence>
<feature type="domain" description="DNA-directed DNA polymerase X" evidence="24">
    <location>
        <begin position="1"/>
        <end position="314"/>
    </location>
</feature>
<evidence type="ECO:0000256" key="6">
    <source>
        <dbReference type="ARBA" id="ARBA00022481"/>
    </source>
</evidence>
<dbReference type="AlphaFoldDB" id="A0A7C4EPY8"/>
<dbReference type="PANTHER" id="PTHR36928:SF1">
    <property type="entry name" value="PHOSPHATASE YCDX-RELATED"/>
    <property type="match status" value="1"/>
</dbReference>
<comment type="catalytic activity">
    <reaction evidence="18">
        <text>2'-deoxyribonucleotide-(2'-deoxyribose 5'-phosphate)-2'-deoxyribonucleotide-DNA = a 3'-end 2'-deoxyribonucleotide-(2,3-dehydro-2,3-deoxyribose 5'-phosphate)-DNA + a 5'-end 5'-phospho-2'-deoxyribonucleoside-DNA + H(+)</text>
        <dbReference type="Rhea" id="RHEA:66592"/>
        <dbReference type="Rhea" id="RHEA-COMP:13180"/>
        <dbReference type="Rhea" id="RHEA-COMP:16897"/>
        <dbReference type="Rhea" id="RHEA-COMP:17067"/>
        <dbReference type="ChEBI" id="CHEBI:15378"/>
        <dbReference type="ChEBI" id="CHEBI:136412"/>
        <dbReference type="ChEBI" id="CHEBI:157695"/>
        <dbReference type="ChEBI" id="CHEBI:167181"/>
        <dbReference type="EC" id="4.2.99.18"/>
    </reaction>
</comment>
<comment type="catalytic activity">
    <reaction evidence="19">
        <text>a 5'-end 2'-deoxyribose-2'-deoxyribonucleotide-DNA = (2E,4S)-4-hydroxypenten-2-al-5-phosphate + a 5'-end 5'-phospho-2'-deoxyribonucleoside-DNA + H(+)</text>
        <dbReference type="Rhea" id="RHEA:76255"/>
        <dbReference type="Rhea" id="RHEA-COMP:13180"/>
        <dbReference type="Rhea" id="RHEA-COMP:18657"/>
        <dbReference type="ChEBI" id="CHEBI:15378"/>
        <dbReference type="ChEBI" id="CHEBI:136412"/>
        <dbReference type="ChEBI" id="CHEBI:195194"/>
        <dbReference type="ChEBI" id="CHEBI:195195"/>
    </reaction>
</comment>
<dbReference type="GO" id="GO:0006281">
    <property type="term" value="P:DNA repair"/>
    <property type="evidence" value="ECO:0007669"/>
    <property type="project" value="UniProtKB-KW"/>
</dbReference>
<dbReference type="InterPro" id="IPR029398">
    <property type="entry name" value="PolB_thumb"/>
</dbReference>
<evidence type="ECO:0000256" key="4">
    <source>
        <dbReference type="ARBA" id="ARBA00012720"/>
    </source>
</evidence>
<keyword evidence="25" id="KW-0540">Nuclease</keyword>
<reference evidence="25" key="1">
    <citation type="journal article" date="2020" name="mSystems">
        <title>Genome- and Community-Level Interaction Insights into Carbon Utilization and Element Cycling Functions of Hydrothermarchaeota in Hydrothermal Sediment.</title>
        <authorList>
            <person name="Zhou Z."/>
            <person name="Liu Y."/>
            <person name="Xu W."/>
            <person name="Pan J."/>
            <person name="Luo Z.H."/>
            <person name="Li M."/>
        </authorList>
    </citation>
    <scope>NUCLEOTIDE SEQUENCE [LARGE SCALE GENOMIC DNA]</scope>
    <source>
        <strain evidence="25">SpSt-788</strain>
    </source>
</reference>
<evidence type="ECO:0000256" key="1">
    <source>
        <dbReference type="ARBA" id="ARBA00001946"/>
    </source>
</evidence>
<dbReference type="InterPro" id="IPR022311">
    <property type="entry name" value="PolX-like"/>
</dbReference>
<keyword evidence="12" id="KW-0832">Ubl conjugation</keyword>
<proteinExistence type="predicted"/>
<comment type="subcellular location">
    <subcellularLocation>
        <location evidence="2">Cytoplasm</location>
    </subcellularLocation>
</comment>
<dbReference type="SMART" id="SM00481">
    <property type="entry name" value="POLIIIAc"/>
    <property type="match status" value="1"/>
</dbReference>
<dbReference type="InterPro" id="IPR004013">
    <property type="entry name" value="PHP_dom"/>
</dbReference>
<evidence type="ECO:0000256" key="8">
    <source>
        <dbReference type="ARBA" id="ARBA00022679"/>
    </source>
</evidence>
<comment type="catalytic activity">
    <reaction evidence="21">
        <text>DNA(n) + a 2'-deoxyribonucleoside 5'-triphosphate = DNA(n+1) + diphosphate</text>
        <dbReference type="Rhea" id="RHEA:22508"/>
        <dbReference type="Rhea" id="RHEA-COMP:17339"/>
        <dbReference type="Rhea" id="RHEA-COMP:17340"/>
        <dbReference type="ChEBI" id="CHEBI:33019"/>
        <dbReference type="ChEBI" id="CHEBI:61560"/>
        <dbReference type="ChEBI" id="CHEBI:173112"/>
        <dbReference type="EC" id="2.7.7.7"/>
    </reaction>
</comment>
<protein>
    <recommendedName>
        <fullName evidence="5">DNA polymerase beta</fullName>
        <ecNumber evidence="3">2.7.7.7</ecNumber>
        <ecNumber evidence="4">4.2.99.18</ecNumber>
    </recommendedName>
    <alternativeName>
        <fullName evidence="16">5'-deoxyribose-phosphate lyase</fullName>
    </alternativeName>
    <alternativeName>
        <fullName evidence="17">AP lyase</fullName>
    </alternativeName>
</protein>
<dbReference type="EMBL" id="DTHO01000035">
    <property type="protein sequence ID" value="HGG99491.1"/>
    <property type="molecule type" value="Genomic_DNA"/>
</dbReference>
<evidence type="ECO:0000256" key="17">
    <source>
        <dbReference type="ARBA" id="ARBA00035726"/>
    </source>
</evidence>
<evidence type="ECO:0000256" key="18">
    <source>
        <dbReference type="ARBA" id="ARBA00044632"/>
    </source>
</evidence>
<comment type="cofactor">
    <cofactor evidence="1">
        <name>Mg(2+)</name>
        <dbReference type="ChEBI" id="CHEBI:18420"/>
    </cofactor>
</comment>
<dbReference type="InterPro" id="IPR027421">
    <property type="entry name" value="DNA_pol_lamdba_lyase_dom_sf"/>
</dbReference>
<dbReference type="GO" id="GO:0005829">
    <property type="term" value="C:cytosol"/>
    <property type="evidence" value="ECO:0007669"/>
    <property type="project" value="TreeGrafter"/>
</dbReference>
<dbReference type="EC" id="4.2.99.18" evidence="4"/>
<evidence type="ECO:0000256" key="15">
    <source>
        <dbReference type="ARBA" id="ARBA00023204"/>
    </source>
</evidence>
<dbReference type="InterPro" id="IPR003583">
    <property type="entry name" value="Hlx-hairpin-Hlx_DNA-bd_motif"/>
</dbReference>
<dbReference type="Pfam" id="PF14520">
    <property type="entry name" value="HHH_5"/>
    <property type="match status" value="1"/>
</dbReference>
<dbReference type="Pfam" id="PF14791">
    <property type="entry name" value="DNA_pol_B_thumb"/>
    <property type="match status" value="1"/>
</dbReference>
<evidence type="ECO:0000259" key="24">
    <source>
        <dbReference type="SMART" id="SM00483"/>
    </source>
</evidence>
<comment type="caution">
    <text evidence="25">The sequence shown here is derived from an EMBL/GenBank/DDBJ whole genome shotgun (WGS) entry which is preliminary data.</text>
</comment>
<dbReference type="GO" id="GO:0042578">
    <property type="term" value="F:phosphoric ester hydrolase activity"/>
    <property type="evidence" value="ECO:0007669"/>
    <property type="project" value="TreeGrafter"/>
</dbReference>
<dbReference type="PANTHER" id="PTHR36928">
    <property type="entry name" value="PHOSPHATASE YCDX-RELATED"/>
    <property type="match status" value="1"/>
</dbReference>
<dbReference type="EC" id="2.7.7.7" evidence="3"/>
<dbReference type="Gene3D" id="3.20.20.140">
    <property type="entry name" value="Metal-dependent hydrolases"/>
    <property type="match status" value="1"/>
</dbReference>
<evidence type="ECO:0000256" key="21">
    <source>
        <dbReference type="ARBA" id="ARBA00049244"/>
    </source>
</evidence>
<evidence type="ECO:0000256" key="2">
    <source>
        <dbReference type="ARBA" id="ARBA00004496"/>
    </source>
</evidence>
<evidence type="ECO:0000256" key="10">
    <source>
        <dbReference type="ARBA" id="ARBA00022705"/>
    </source>
</evidence>
<evidence type="ECO:0000256" key="20">
    <source>
        <dbReference type="ARBA" id="ARBA00045548"/>
    </source>
</evidence>
<evidence type="ECO:0000313" key="25">
    <source>
        <dbReference type="EMBL" id="HGG99491.1"/>
    </source>
</evidence>
<dbReference type="InterPro" id="IPR016195">
    <property type="entry name" value="Pol/histidinol_Pase-like"/>
</dbReference>
<evidence type="ECO:0000256" key="14">
    <source>
        <dbReference type="ARBA" id="ARBA00023053"/>
    </source>
</evidence>
<keyword evidence="11" id="KW-0227">DNA damage</keyword>
<dbReference type="Gene3D" id="1.10.150.20">
    <property type="entry name" value="5' to 3' exonuclease, C-terminal subdomain"/>
    <property type="match status" value="1"/>
</dbReference>
<keyword evidence="9" id="KW-0548">Nucleotidyltransferase</keyword>
<dbReference type="NCBIfam" id="NF006375">
    <property type="entry name" value="PRK08609.1"/>
    <property type="match status" value="1"/>
</dbReference>
<dbReference type="Pfam" id="PF02811">
    <property type="entry name" value="PHP"/>
    <property type="match status" value="1"/>
</dbReference>
<dbReference type="InterPro" id="IPR050243">
    <property type="entry name" value="PHP_phosphatase"/>
</dbReference>
<evidence type="ECO:0000256" key="19">
    <source>
        <dbReference type="ARBA" id="ARBA00044678"/>
    </source>
</evidence>
<keyword evidence="6" id="KW-0488">Methylation</keyword>
<dbReference type="InterPro" id="IPR010996">
    <property type="entry name" value="HHH_MUS81"/>
</dbReference>
<dbReference type="SUPFAM" id="SSF47802">
    <property type="entry name" value="DNA polymerase beta, N-terminal domain-like"/>
    <property type="match status" value="1"/>
</dbReference>
<gene>
    <name evidence="25" type="primary">polX</name>
    <name evidence="25" type="ORF">ENV75_03440</name>
</gene>
<feature type="domain" description="Helix-hairpin-helix DNA-binding motif class 1" evidence="22">
    <location>
        <begin position="125"/>
        <end position="144"/>
    </location>
</feature>
<dbReference type="InterPro" id="IPR037160">
    <property type="entry name" value="DNA_Pol_thumb_sf"/>
</dbReference>
<keyword evidence="15" id="KW-0234">DNA repair</keyword>
<dbReference type="InterPro" id="IPR043519">
    <property type="entry name" value="NT_sf"/>
</dbReference>
<keyword evidence="7" id="KW-0237">DNA synthesis</keyword>
<evidence type="ECO:0000256" key="5">
    <source>
        <dbReference type="ARBA" id="ARBA00020020"/>
    </source>
</evidence>
<dbReference type="InterPro" id="IPR002008">
    <property type="entry name" value="DNA_pol_X_beta-like"/>
</dbReference>
<feature type="domain" description="Helix-hairpin-helix DNA-binding motif class 1" evidence="22">
    <location>
        <begin position="50"/>
        <end position="69"/>
    </location>
</feature>
<organism evidence="25">
    <name type="scientific">Thermodesulfovibrio aggregans</name>
    <dbReference type="NCBI Taxonomy" id="86166"/>
    <lineage>
        <taxon>Bacteria</taxon>
        <taxon>Pseudomonadati</taxon>
        <taxon>Nitrospirota</taxon>
        <taxon>Thermodesulfovibrionia</taxon>
        <taxon>Thermodesulfovibrionales</taxon>
        <taxon>Thermodesulfovibrionaceae</taxon>
        <taxon>Thermodesulfovibrio</taxon>
    </lineage>
</organism>